<keyword evidence="1" id="KW-0732">Signal</keyword>
<protein>
    <recommendedName>
        <fullName evidence="4">DUF4148 domain-containing protein</fullName>
    </recommendedName>
</protein>
<proteinExistence type="predicted"/>
<evidence type="ECO:0008006" key="4">
    <source>
        <dbReference type="Google" id="ProtNLM"/>
    </source>
</evidence>
<dbReference type="Proteomes" id="UP000198994">
    <property type="component" value="Unassembled WGS sequence"/>
</dbReference>
<accession>A0A1G7MFP8</accession>
<sequence>MKKLIILTAAAVTAFAGVASAQGYKTGDFARAALERIAPEADASGLTNAEAVAIYNQVQDETGAGNAKSKAESLIRSYQ</sequence>
<dbReference type="RefSeq" id="WP_089964096.1">
    <property type="nucleotide sequence ID" value="NZ_FNAV01000034.1"/>
</dbReference>
<name>A0A1G7MFP8_9RHOB</name>
<feature type="signal peptide" evidence="1">
    <location>
        <begin position="1"/>
        <end position="21"/>
    </location>
</feature>
<evidence type="ECO:0000313" key="2">
    <source>
        <dbReference type="EMBL" id="SDF60642.1"/>
    </source>
</evidence>
<keyword evidence="3" id="KW-1185">Reference proteome</keyword>
<reference evidence="3" key="1">
    <citation type="submission" date="2016-10" db="EMBL/GenBank/DDBJ databases">
        <authorList>
            <person name="Varghese N."/>
            <person name="Submissions S."/>
        </authorList>
    </citation>
    <scope>NUCLEOTIDE SEQUENCE [LARGE SCALE GENOMIC DNA]</scope>
    <source>
        <strain evidence="3">DSM 10146</strain>
    </source>
</reference>
<feature type="chain" id="PRO_5011460857" description="DUF4148 domain-containing protein" evidence="1">
    <location>
        <begin position="22"/>
        <end position="79"/>
    </location>
</feature>
<dbReference type="AlphaFoldDB" id="A0A1G7MFP8"/>
<organism evidence="2 3">
    <name type="scientific">Salipiger thiooxidans</name>
    <dbReference type="NCBI Taxonomy" id="282683"/>
    <lineage>
        <taxon>Bacteria</taxon>
        <taxon>Pseudomonadati</taxon>
        <taxon>Pseudomonadota</taxon>
        <taxon>Alphaproteobacteria</taxon>
        <taxon>Rhodobacterales</taxon>
        <taxon>Roseobacteraceae</taxon>
        <taxon>Salipiger</taxon>
    </lineage>
</organism>
<evidence type="ECO:0000313" key="3">
    <source>
        <dbReference type="Proteomes" id="UP000198994"/>
    </source>
</evidence>
<evidence type="ECO:0000256" key="1">
    <source>
        <dbReference type="SAM" id="SignalP"/>
    </source>
</evidence>
<dbReference type="EMBL" id="FNAV01000034">
    <property type="protein sequence ID" value="SDF60642.1"/>
    <property type="molecule type" value="Genomic_DNA"/>
</dbReference>
<gene>
    <name evidence="2" type="ORF">SAMN04488105_13419</name>
</gene>